<gene>
    <name evidence="1" type="ORF">PYK22_00205</name>
</gene>
<dbReference type="RefSeq" id="WP_041973286.1">
    <property type="nucleotide sequence ID" value="NZ_CBXV010000001.1"/>
</dbReference>
<evidence type="ECO:0000313" key="1">
    <source>
        <dbReference type="EMBL" id="CDM64213.1"/>
    </source>
</evidence>
<accession>A0A0B6WSK5</accession>
<evidence type="ECO:0000313" key="2">
    <source>
        <dbReference type="Proteomes" id="UP000031518"/>
    </source>
</evidence>
<reference evidence="1 2" key="2">
    <citation type="submission" date="2015-01" db="EMBL/GenBank/DDBJ databases">
        <title>Complete genome sequence of Pyrinomonas methylaliphatogenes type strain K22T.</title>
        <authorList>
            <person name="Lee K.C.Y."/>
            <person name="Power J.F."/>
            <person name="Dunfield P.F."/>
            <person name="Morgan X.C."/>
            <person name="Huttenhower C."/>
            <person name="Stott M.B."/>
        </authorList>
    </citation>
    <scope>NUCLEOTIDE SEQUENCE [LARGE SCALE GENOMIC DNA]</scope>
    <source>
        <strain evidence="1 2">K22</strain>
    </source>
</reference>
<dbReference type="OrthoDB" id="9814432at2"/>
<keyword evidence="2" id="KW-1185">Reference proteome</keyword>
<dbReference type="Proteomes" id="UP000031518">
    <property type="component" value="Unassembled WGS sequence"/>
</dbReference>
<organism evidence="1 2">
    <name type="scientific">Pyrinomonas methylaliphatogenes</name>
    <dbReference type="NCBI Taxonomy" id="454194"/>
    <lineage>
        <taxon>Bacteria</taxon>
        <taxon>Pseudomonadati</taxon>
        <taxon>Acidobacteriota</taxon>
        <taxon>Blastocatellia</taxon>
        <taxon>Blastocatellales</taxon>
        <taxon>Pyrinomonadaceae</taxon>
        <taxon>Pyrinomonas</taxon>
    </lineage>
</organism>
<protein>
    <recommendedName>
        <fullName evidence="3">Prokaryotic metallothionein</fullName>
    </recommendedName>
</protein>
<dbReference type="AlphaFoldDB" id="A0A0B6WSK5"/>
<sequence>MKVLIIALFVLLLIISLWRLRPYIIIAREFWRFMREIKDSQNAARARSSGTERLLRCASCGVLIPASRALVGRASSAIFCSRECMEKKEAL</sequence>
<dbReference type="STRING" id="454194.PYK22_00205"/>
<proteinExistence type="predicted"/>
<name>A0A0B6WSK5_9BACT</name>
<reference evidence="1 2" key="1">
    <citation type="submission" date="2013-12" db="EMBL/GenBank/DDBJ databases">
        <authorList>
            <person name="Stott M."/>
        </authorList>
    </citation>
    <scope>NUCLEOTIDE SEQUENCE [LARGE SCALE GENOMIC DNA]</scope>
    <source>
        <strain evidence="1 2">K22</strain>
    </source>
</reference>
<dbReference type="EMBL" id="CBXV010000001">
    <property type="protein sequence ID" value="CDM64213.1"/>
    <property type="molecule type" value="Genomic_DNA"/>
</dbReference>
<evidence type="ECO:0008006" key="3">
    <source>
        <dbReference type="Google" id="ProtNLM"/>
    </source>
</evidence>